<dbReference type="InterPro" id="IPR041413">
    <property type="entry name" value="MLTR_LBD"/>
</dbReference>
<dbReference type="PROSITE" id="PS50943">
    <property type="entry name" value="HTH_CROC1"/>
    <property type="match status" value="1"/>
</dbReference>
<reference evidence="3" key="1">
    <citation type="journal article" date="2019" name="Int. J. Syst. Evol. Microbiol.">
        <title>The Global Catalogue of Microorganisms (GCM) 10K type strain sequencing project: providing services to taxonomists for standard genome sequencing and annotation.</title>
        <authorList>
            <consortium name="The Broad Institute Genomics Platform"/>
            <consortium name="The Broad Institute Genome Sequencing Center for Infectious Disease"/>
            <person name="Wu L."/>
            <person name="Ma J."/>
        </authorList>
    </citation>
    <scope>NUCLEOTIDE SEQUENCE [LARGE SCALE GENOMIC DNA]</scope>
    <source>
        <strain evidence="3">JCM 18956</strain>
    </source>
</reference>
<dbReference type="InterPro" id="IPR010982">
    <property type="entry name" value="Lambda_DNA-bd_dom_sf"/>
</dbReference>
<dbReference type="EMBL" id="BAABLM010000003">
    <property type="protein sequence ID" value="GAA4674958.1"/>
    <property type="molecule type" value="Genomic_DNA"/>
</dbReference>
<feature type="domain" description="HTH cro/C1-type" evidence="1">
    <location>
        <begin position="36"/>
        <end position="83"/>
    </location>
</feature>
<dbReference type="SUPFAM" id="SSF47413">
    <property type="entry name" value="lambda repressor-like DNA-binding domains"/>
    <property type="match status" value="1"/>
</dbReference>
<comment type="caution">
    <text evidence="2">The sequence shown here is derived from an EMBL/GenBank/DDBJ whole genome shotgun (WGS) entry which is preliminary data.</text>
</comment>
<dbReference type="CDD" id="cd00093">
    <property type="entry name" value="HTH_XRE"/>
    <property type="match status" value="1"/>
</dbReference>
<evidence type="ECO:0000313" key="3">
    <source>
        <dbReference type="Proteomes" id="UP001501295"/>
    </source>
</evidence>
<organism evidence="2 3">
    <name type="scientific">Frondihabitans cladoniiphilus</name>
    <dbReference type="NCBI Taxonomy" id="715785"/>
    <lineage>
        <taxon>Bacteria</taxon>
        <taxon>Bacillati</taxon>
        <taxon>Actinomycetota</taxon>
        <taxon>Actinomycetes</taxon>
        <taxon>Micrococcales</taxon>
        <taxon>Microbacteriaceae</taxon>
        <taxon>Frondihabitans</taxon>
    </lineage>
</organism>
<dbReference type="Pfam" id="PF13560">
    <property type="entry name" value="HTH_31"/>
    <property type="match status" value="1"/>
</dbReference>
<evidence type="ECO:0000313" key="2">
    <source>
        <dbReference type="EMBL" id="GAA4674958.1"/>
    </source>
</evidence>
<dbReference type="SMART" id="SM00530">
    <property type="entry name" value="HTH_XRE"/>
    <property type="match status" value="1"/>
</dbReference>
<dbReference type="Proteomes" id="UP001501295">
    <property type="component" value="Unassembled WGS sequence"/>
</dbReference>
<gene>
    <name evidence="2" type="ORF">GCM10025780_19340</name>
</gene>
<dbReference type="Pfam" id="PF17765">
    <property type="entry name" value="MLTR_LBD"/>
    <property type="match status" value="1"/>
</dbReference>
<accession>A0ABP8VXR8</accession>
<evidence type="ECO:0000259" key="1">
    <source>
        <dbReference type="PROSITE" id="PS50943"/>
    </source>
</evidence>
<sequence length="282" mass="31299">MDMDREQLADFLRRRREALRPSDVGLGDGARRRTPGLRREEVAQLAGMSVDYVGRLEQQRASQPSEQMLGAIARALRLTLDERDHPWRLAGHNPPAHRGSGEHVHPTLLRILDRLGDTPAQVVDDLGYGLAQNRLAKALFPDGEAFAGLDRSLVHRWFLHPRGRDVYPPEDHEYQSRVQVAELRASLGRRGGEDARARALVDSLLAGSAEFRGLWERHDVAVRLGESKRIVHPELGVIAVDCQILHVDDDSQKLLVFTATPGTPAVAQLELLGVIGQQTFAG</sequence>
<dbReference type="Gene3D" id="1.10.260.40">
    <property type="entry name" value="lambda repressor-like DNA-binding domains"/>
    <property type="match status" value="1"/>
</dbReference>
<dbReference type="PANTHER" id="PTHR35010">
    <property type="entry name" value="BLL4672 PROTEIN-RELATED"/>
    <property type="match status" value="1"/>
</dbReference>
<proteinExistence type="predicted"/>
<dbReference type="PANTHER" id="PTHR35010:SF2">
    <property type="entry name" value="BLL4672 PROTEIN"/>
    <property type="match status" value="1"/>
</dbReference>
<dbReference type="Gene3D" id="3.30.450.180">
    <property type="match status" value="1"/>
</dbReference>
<dbReference type="RefSeq" id="WP_425556949.1">
    <property type="nucleotide sequence ID" value="NZ_BAABLM010000003.1"/>
</dbReference>
<keyword evidence="3" id="KW-1185">Reference proteome</keyword>
<protein>
    <submittedName>
        <fullName evidence="2">Helix-turn-helix transcriptional regulator</fullName>
    </submittedName>
</protein>
<dbReference type="InterPro" id="IPR001387">
    <property type="entry name" value="Cro/C1-type_HTH"/>
</dbReference>
<name>A0ABP8VXR8_9MICO</name>